<dbReference type="Gene3D" id="3.50.50.60">
    <property type="entry name" value="FAD/NAD(P)-binding domain"/>
    <property type="match status" value="1"/>
</dbReference>
<dbReference type="Proteomes" id="UP000185696">
    <property type="component" value="Unassembled WGS sequence"/>
</dbReference>
<gene>
    <name evidence="1" type="ORF">BLA60_33495</name>
</gene>
<dbReference type="InterPro" id="IPR036188">
    <property type="entry name" value="FAD/NAD-bd_sf"/>
</dbReference>
<accession>A0A7Z0WFF1</accession>
<dbReference type="PANTHER" id="PTHR43422:SF3">
    <property type="entry name" value="THIAMINE THIAZOLE SYNTHASE"/>
    <property type="match status" value="1"/>
</dbReference>
<sequence>MTTTGREQAVVLGGSMAGLLAARALADFYERVIVVERDELPAGPVHRKGVPQSRHYHTVLLRAGQVLDSLFPGLVDEFVEAGASMPNLLLEARFRLGGYQLATVDTGSLAIQLSRPLLESMVRARVAALTNVKIVDNCETTGPHFTDGRVTGANVVYRAGGRPDLLEADLVVDATGRSGRAVAWLTEQGYPAPAEDRIKVGIAYVTQLLRLDPNLRPAQDMILVGPVPGRPNGFVYAAQEGGRWILTVVGMAGDHPPADPEALLEFVARSAPPDVLDTIKAAEPIGDPKVHKFPASLRRRYEHLRRFPEGLIVTGDAICSFNPIYGQGMTVACLEAEALHRCLATGDTDLAHRFFAEAATIVDPVWQFNAGGDLALPEIEGDRPLRTRLTNRYVARLQRIAQHDPVVANAFIRVIGLLEPPTALTRPGILARALLGGRSR</sequence>
<evidence type="ECO:0000313" key="1">
    <source>
        <dbReference type="EMBL" id="OLF05974.1"/>
    </source>
</evidence>
<dbReference type="Pfam" id="PF12831">
    <property type="entry name" value="FAD_oxidored"/>
    <property type="match status" value="1"/>
</dbReference>
<dbReference type="OrthoDB" id="9790035at2"/>
<organism evidence="1 2">
    <name type="scientific">Actinophytocola xinjiangensis</name>
    <dbReference type="NCBI Taxonomy" id="485602"/>
    <lineage>
        <taxon>Bacteria</taxon>
        <taxon>Bacillati</taxon>
        <taxon>Actinomycetota</taxon>
        <taxon>Actinomycetes</taxon>
        <taxon>Pseudonocardiales</taxon>
        <taxon>Pseudonocardiaceae</taxon>
    </lineage>
</organism>
<evidence type="ECO:0008006" key="3">
    <source>
        <dbReference type="Google" id="ProtNLM"/>
    </source>
</evidence>
<proteinExistence type="predicted"/>
<comment type="caution">
    <text evidence="1">The sequence shown here is derived from an EMBL/GenBank/DDBJ whole genome shotgun (WGS) entry which is preliminary data.</text>
</comment>
<evidence type="ECO:0000313" key="2">
    <source>
        <dbReference type="Proteomes" id="UP000185696"/>
    </source>
</evidence>
<name>A0A7Z0WFF1_9PSEU</name>
<dbReference type="EMBL" id="MSIF01000024">
    <property type="protein sequence ID" value="OLF05974.1"/>
    <property type="molecule type" value="Genomic_DNA"/>
</dbReference>
<dbReference type="PANTHER" id="PTHR43422">
    <property type="entry name" value="THIAMINE THIAZOLE SYNTHASE"/>
    <property type="match status" value="1"/>
</dbReference>
<dbReference type="SUPFAM" id="SSF51905">
    <property type="entry name" value="FAD/NAD(P)-binding domain"/>
    <property type="match status" value="1"/>
</dbReference>
<keyword evidence="2" id="KW-1185">Reference proteome</keyword>
<protein>
    <recommendedName>
        <fullName evidence="3">2-polyprenyl-6-methoxyphenol hydroxylase-like FAD-dependent oxidoreductase</fullName>
    </recommendedName>
</protein>
<reference evidence="1 2" key="1">
    <citation type="submission" date="2016-12" db="EMBL/GenBank/DDBJ databases">
        <title>The draft genome sequence of Actinophytocola xinjiangensis.</title>
        <authorList>
            <person name="Wang W."/>
            <person name="Yuan L."/>
        </authorList>
    </citation>
    <scope>NUCLEOTIDE SEQUENCE [LARGE SCALE GENOMIC DNA]</scope>
    <source>
        <strain evidence="1 2">CGMCC 4.4663</strain>
    </source>
</reference>
<dbReference type="RefSeq" id="WP_075137064.1">
    <property type="nucleotide sequence ID" value="NZ_MSIF01000024.1"/>
</dbReference>
<dbReference type="AlphaFoldDB" id="A0A7Z0WFF1"/>